<dbReference type="RefSeq" id="WP_002635633.1">
    <property type="nucleotide sequence ID" value="NZ_CP012109.1"/>
</dbReference>
<keyword evidence="1" id="KW-1133">Transmembrane helix</keyword>
<protein>
    <recommendedName>
        <fullName evidence="5">PEGA domain-containing protein</fullName>
    </recommendedName>
</protein>
<evidence type="ECO:0000256" key="2">
    <source>
        <dbReference type="SAM" id="SignalP"/>
    </source>
</evidence>
<keyword evidence="4" id="KW-1185">Reference proteome</keyword>
<dbReference type="KEGG" id="mym:A176_006101"/>
<feature type="transmembrane region" description="Helical" evidence="1">
    <location>
        <begin position="346"/>
        <end position="369"/>
    </location>
</feature>
<accession>A0A0H4X222</accession>
<gene>
    <name evidence="3" type="ORF">A176_006101</name>
</gene>
<organism evidence="3 4">
    <name type="scientific">Pseudomyxococcus hansupus</name>
    <dbReference type="NCBI Taxonomy" id="1297742"/>
    <lineage>
        <taxon>Bacteria</taxon>
        <taxon>Pseudomonadati</taxon>
        <taxon>Myxococcota</taxon>
        <taxon>Myxococcia</taxon>
        <taxon>Myxococcales</taxon>
        <taxon>Cystobacterineae</taxon>
        <taxon>Myxococcaceae</taxon>
        <taxon>Pseudomyxococcus</taxon>
    </lineage>
</organism>
<keyword evidence="1" id="KW-0812">Transmembrane</keyword>
<evidence type="ECO:0000313" key="4">
    <source>
        <dbReference type="Proteomes" id="UP000009026"/>
    </source>
</evidence>
<feature type="chain" id="PRO_5005213204" description="PEGA domain-containing protein" evidence="2">
    <location>
        <begin position="24"/>
        <end position="402"/>
    </location>
</feature>
<evidence type="ECO:0000313" key="3">
    <source>
        <dbReference type="EMBL" id="AKQ69189.1"/>
    </source>
</evidence>
<keyword evidence="1" id="KW-0472">Membrane</keyword>
<reference evidence="3 4" key="1">
    <citation type="journal article" date="2016" name="PLoS ONE">
        <title>Complete Genome Sequence and Comparative Genomics of a Novel Myxobacterium Myxococcus hansupus.</title>
        <authorList>
            <person name="Sharma G."/>
            <person name="Narwani T."/>
            <person name="Subramanian S."/>
        </authorList>
    </citation>
    <scope>NUCLEOTIDE SEQUENCE [LARGE SCALE GENOMIC DNA]</scope>
    <source>
        <strain evidence="4">mixupus</strain>
    </source>
</reference>
<dbReference type="STRING" id="1297742.A176_006101"/>
<evidence type="ECO:0008006" key="5">
    <source>
        <dbReference type="Google" id="ProtNLM"/>
    </source>
</evidence>
<feature type="transmembrane region" description="Helical" evidence="1">
    <location>
        <begin position="295"/>
        <end position="316"/>
    </location>
</feature>
<keyword evidence="2" id="KW-0732">Signal</keyword>
<name>A0A0H4X222_9BACT</name>
<dbReference type="Proteomes" id="UP000009026">
    <property type="component" value="Chromosome"/>
</dbReference>
<sequence length="402" mass="41903">MRIPVAPFTALLALALLAPPTWAQEGGLGLDLTTDSPPEQQGLDMGLDLRPSNPNADLLPRFALVGLHAPERAGAQQAASWFEALERGALSSAVVAQASDLQGTRERLEDGYAATVRCAEASCFAEPAELLDADLLTTARLSLEDAGWTLRTWTYDRDRREVHEDFVTGRNPRDEDFLSEASAMLSKRLTALARPRAMLTVNVNVPQAVVKVGERILGVGNVEARLAPGAMPLEVSADEYGVYTRNLDLQPGARETVDVMLEISGPAPDGPPDESVAGVGATRKAPRKSLLKRPAFYTALLGLAAVGAGVVMGLAAKDVESRANDANGDGVFDISRKERLDAQSQANLATALLVGGGAVAAGSAVWLVVVPARTAPASTSVAPAAGSGGASTALHLMVGGSF</sequence>
<evidence type="ECO:0000256" key="1">
    <source>
        <dbReference type="SAM" id="Phobius"/>
    </source>
</evidence>
<dbReference type="AlphaFoldDB" id="A0A0H4X222"/>
<dbReference type="PATRIC" id="fig|1297742.4.peg.6192"/>
<feature type="signal peptide" evidence="2">
    <location>
        <begin position="1"/>
        <end position="23"/>
    </location>
</feature>
<dbReference type="EMBL" id="CP012109">
    <property type="protein sequence ID" value="AKQ69189.1"/>
    <property type="molecule type" value="Genomic_DNA"/>
</dbReference>
<proteinExistence type="predicted"/>